<dbReference type="PANTHER" id="PTHR46847:SF1">
    <property type="entry name" value="D-ALLOSE-BINDING PERIPLASMIC PROTEIN-RELATED"/>
    <property type="match status" value="1"/>
</dbReference>
<dbReference type="InterPro" id="IPR028082">
    <property type="entry name" value="Peripla_BP_I"/>
</dbReference>
<evidence type="ECO:0000256" key="3">
    <source>
        <dbReference type="ARBA" id="ARBA00022729"/>
    </source>
</evidence>
<evidence type="ECO:0000256" key="4">
    <source>
        <dbReference type="SAM" id="MobiDB-lite"/>
    </source>
</evidence>
<dbReference type="InterPro" id="IPR025997">
    <property type="entry name" value="SBP_2_dom"/>
</dbReference>
<evidence type="ECO:0000256" key="5">
    <source>
        <dbReference type="SAM" id="SignalP"/>
    </source>
</evidence>
<protein>
    <submittedName>
        <fullName evidence="7">D-ribose ABC transporter substrate-binding protein</fullName>
    </submittedName>
</protein>
<evidence type="ECO:0000256" key="2">
    <source>
        <dbReference type="ARBA" id="ARBA00007639"/>
    </source>
</evidence>
<reference evidence="7 8" key="1">
    <citation type="submission" date="2019-06" db="EMBL/GenBank/DDBJ databases">
        <title>Whole genome shotgun sequence of Cellulosimicrobium cellulans NBRC 15516.</title>
        <authorList>
            <person name="Hosoyama A."/>
            <person name="Uohara A."/>
            <person name="Ohji S."/>
            <person name="Ichikawa N."/>
        </authorList>
    </citation>
    <scope>NUCLEOTIDE SEQUENCE [LARGE SCALE GENOMIC DNA]</scope>
    <source>
        <strain evidence="7 8">NBRC 15516</strain>
    </source>
</reference>
<keyword evidence="3 5" id="KW-0732">Signal</keyword>
<evidence type="ECO:0000259" key="6">
    <source>
        <dbReference type="Pfam" id="PF13407"/>
    </source>
</evidence>
<sequence length="336" mass="34714">MRRKIIVSALAVTALALAGACSAVDTGTGTGDTSGSGSTDQAETTLPASCDGENPYVAVSLPNLTNPYYVAMKQGFEDGGAANGFDVEVQVANDDDAQQLAQVEAMLQKDPCALALNPVKSEPAAGIVKAANDAGVPVFTVNVIVDEDALAAQGATIVQYLGADNEAGGRAMGEKVLEDLGADATLSIGFITEPDERPVVIRDEGFTDAVSADPNAEVVAKVDGNVKPDDSLRVTGEMLQGNQDVNVIWASTGPAVYGALQALGNRTDVALYGFCASEEPLTEVYRGCVAQEPESYGTQVTEQIRAYVDGEDVEPEILLPLKAFTVGETPAPGEVG</sequence>
<proteinExistence type="inferred from homology"/>
<comment type="subcellular location">
    <subcellularLocation>
        <location evidence="1">Cell envelope</location>
    </subcellularLocation>
</comment>
<dbReference type="Proteomes" id="UP000316659">
    <property type="component" value="Unassembled WGS sequence"/>
</dbReference>
<evidence type="ECO:0000256" key="1">
    <source>
        <dbReference type="ARBA" id="ARBA00004196"/>
    </source>
</evidence>
<organism evidence="7 8">
    <name type="scientific">Cellulosimicrobium cellulans</name>
    <name type="common">Arthrobacter luteus</name>
    <dbReference type="NCBI Taxonomy" id="1710"/>
    <lineage>
        <taxon>Bacteria</taxon>
        <taxon>Bacillati</taxon>
        <taxon>Actinomycetota</taxon>
        <taxon>Actinomycetes</taxon>
        <taxon>Micrococcales</taxon>
        <taxon>Promicromonosporaceae</taxon>
        <taxon>Cellulosimicrobium</taxon>
    </lineage>
</organism>
<feature type="domain" description="Periplasmic binding protein" evidence="6">
    <location>
        <begin position="57"/>
        <end position="311"/>
    </location>
</feature>
<feature type="chain" id="PRO_5021336216" evidence="5">
    <location>
        <begin position="24"/>
        <end position="336"/>
    </location>
</feature>
<evidence type="ECO:0000313" key="7">
    <source>
        <dbReference type="EMBL" id="GED08039.1"/>
    </source>
</evidence>
<dbReference type="PANTHER" id="PTHR46847">
    <property type="entry name" value="D-ALLOSE-BINDING PERIPLASMIC PROTEIN-RELATED"/>
    <property type="match status" value="1"/>
</dbReference>
<dbReference type="Gene3D" id="3.40.50.2300">
    <property type="match status" value="2"/>
</dbReference>
<dbReference type="SUPFAM" id="SSF53822">
    <property type="entry name" value="Periplasmic binding protein-like I"/>
    <property type="match status" value="1"/>
</dbReference>
<dbReference type="GO" id="GO:0030246">
    <property type="term" value="F:carbohydrate binding"/>
    <property type="evidence" value="ECO:0007669"/>
    <property type="project" value="UniProtKB-ARBA"/>
</dbReference>
<comment type="caution">
    <text evidence="7">The sequence shown here is derived from an EMBL/GenBank/DDBJ whole genome shotgun (WGS) entry which is preliminary data.</text>
</comment>
<feature type="signal peptide" evidence="5">
    <location>
        <begin position="1"/>
        <end position="23"/>
    </location>
</feature>
<feature type="region of interest" description="Disordered" evidence="4">
    <location>
        <begin position="28"/>
        <end position="49"/>
    </location>
</feature>
<comment type="similarity">
    <text evidence="2">Belongs to the bacterial solute-binding protein 2 family.</text>
</comment>
<evidence type="ECO:0000313" key="8">
    <source>
        <dbReference type="Proteomes" id="UP000316659"/>
    </source>
</evidence>
<name>A0A4Y4DRQ7_CELCE</name>
<dbReference type="PROSITE" id="PS51257">
    <property type="entry name" value="PROKAR_LIPOPROTEIN"/>
    <property type="match status" value="1"/>
</dbReference>
<gene>
    <name evidence="7" type="ORF">CCE02nite_00380</name>
</gene>
<dbReference type="EMBL" id="BJNZ01000001">
    <property type="protein sequence ID" value="GED08039.1"/>
    <property type="molecule type" value="Genomic_DNA"/>
</dbReference>
<dbReference type="AlphaFoldDB" id="A0A4Y4DRQ7"/>
<dbReference type="RefSeq" id="WP_141387040.1">
    <property type="nucleotide sequence ID" value="NZ_BJNZ01000001.1"/>
</dbReference>
<dbReference type="Pfam" id="PF13407">
    <property type="entry name" value="Peripla_BP_4"/>
    <property type="match status" value="1"/>
</dbReference>
<dbReference type="GO" id="GO:0030313">
    <property type="term" value="C:cell envelope"/>
    <property type="evidence" value="ECO:0007669"/>
    <property type="project" value="UniProtKB-SubCell"/>
</dbReference>
<accession>A0A4Y4DRQ7</accession>